<evidence type="ECO:0008006" key="4">
    <source>
        <dbReference type="Google" id="ProtNLM"/>
    </source>
</evidence>
<evidence type="ECO:0000313" key="3">
    <source>
        <dbReference type="Proteomes" id="UP000479190"/>
    </source>
</evidence>
<dbReference type="EMBL" id="CADCXV010000733">
    <property type="protein sequence ID" value="CAB0034122.1"/>
    <property type="molecule type" value="Genomic_DNA"/>
</dbReference>
<gene>
    <name evidence="2" type="ORF">TBRA_LOCUS6020</name>
</gene>
<feature type="compositionally biased region" description="Basic and acidic residues" evidence="1">
    <location>
        <begin position="135"/>
        <end position="146"/>
    </location>
</feature>
<sequence length="249" mass="26996">MLRLASPALYSHLAELFNLSFDAGVFPSEWKHASIVALSKVPSPATPSDTRPISLLPEMSKVLERLAHAQLTDFLEQRNLLDARSMDSGQGTRPKRPFLNSPKLLSGSCRCVAETSADAGGVSTSSGGREATGGPRREMADGRNDDGVGDFLIDRRKARLKCRFTGTSGDLGGVRIRGRTLEVTDESSRVLIERCSTHLELCDGDAGLHPSRRGCTSTSLPARDQRVTTHLLRRDVRDRQRTTAGPTSG</sequence>
<accession>A0A6H5IBR9</accession>
<dbReference type="AlphaFoldDB" id="A0A6H5IBR9"/>
<evidence type="ECO:0000256" key="1">
    <source>
        <dbReference type="SAM" id="MobiDB-lite"/>
    </source>
</evidence>
<organism evidence="2 3">
    <name type="scientific">Trichogramma brassicae</name>
    <dbReference type="NCBI Taxonomy" id="86971"/>
    <lineage>
        <taxon>Eukaryota</taxon>
        <taxon>Metazoa</taxon>
        <taxon>Ecdysozoa</taxon>
        <taxon>Arthropoda</taxon>
        <taxon>Hexapoda</taxon>
        <taxon>Insecta</taxon>
        <taxon>Pterygota</taxon>
        <taxon>Neoptera</taxon>
        <taxon>Endopterygota</taxon>
        <taxon>Hymenoptera</taxon>
        <taxon>Apocrita</taxon>
        <taxon>Proctotrupomorpha</taxon>
        <taxon>Chalcidoidea</taxon>
        <taxon>Trichogrammatidae</taxon>
        <taxon>Trichogramma</taxon>
    </lineage>
</organism>
<feature type="region of interest" description="Disordered" evidence="1">
    <location>
        <begin position="118"/>
        <end position="147"/>
    </location>
</feature>
<protein>
    <recommendedName>
        <fullName evidence="4">Reverse transcriptase domain-containing protein</fullName>
    </recommendedName>
</protein>
<dbReference type="OrthoDB" id="416454at2759"/>
<dbReference type="Proteomes" id="UP000479190">
    <property type="component" value="Unassembled WGS sequence"/>
</dbReference>
<evidence type="ECO:0000313" key="2">
    <source>
        <dbReference type="EMBL" id="CAB0034122.1"/>
    </source>
</evidence>
<name>A0A6H5IBR9_9HYME</name>
<keyword evidence="3" id="KW-1185">Reference proteome</keyword>
<reference evidence="2 3" key="1">
    <citation type="submission" date="2020-02" db="EMBL/GenBank/DDBJ databases">
        <authorList>
            <person name="Ferguson B K."/>
        </authorList>
    </citation>
    <scope>NUCLEOTIDE SEQUENCE [LARGE SCALE GENOMIC DNA]</scope>
</reference>
<proteinExistence type="predicted"/>